<evidence type="ECO:0000313" key="3">
    <source>
        <dbReference type="Proteomes" id="UP000838756"/>
    </source>
</evidence>
<sequence length="87" mass="8568">MQVLQHAALCPAIRGVDGVSGSACVTRVSAAVAAVGGRAGGVHGAPGRRDGGGDRAPPPALRAQAPPHPRRHLAQAEAPAELLAATL</sequence>
<dbReference type="AlphaFoldDB" id="A0A8S4S6R7"/>
<accession>A0A8S4S6R7</accession>
<proteinExistence type="predicted"/>
<protein>
    <submittedName>
        <fullName evidence="2">Jg11029 protein</fullName>
    </submittedName>
</protein>
<gene>
    <name evidence="2" type="primary">jg11029</name>
    <name evidence="2" type="ORF">PAEG_LOCUS23062</name>
</gene>
<evidence type="ECO:0000313" key="2">
    <source>
        <dbReference type="EMBL" id="CAH2256895.1"/>
    </source>
</evidence>
<keyword evidence="3" id="KW-1185">Reference proteome</keyword>
<name>A0A8S4S6R7_9NEOP</name>
<feature type="region of interest" description="Disordered" evidence="1">
    <location>
        <begin position="38"/>
        <end position="74"/>
    </location>
</feature>
<comment type="caution">
    <text evidence="2">The sequence shown here is derived from an EMBL/GenBank/DDBJ whole genome shotgun (WGS) entry which is preliminary data.</text>
</comment>
<evidence type="ECO:0000256" key="1">
    <source>
        <dbReference type="SAM" id="MobiDB-lite"/>
    </source>
</evidence>
<dbReference type="EMBL" id="CAKXAJ010026113">
    <property type="protein sequence ID" value="CAH2256895.1"/>
    <property type="molecule type" value="Genomic_DNA"/>
</dbReference>
<dbReference type="Proteomes" id="UP000838756">
    <property type="component" value="Unassembled WGS sequence"/>
</dbReference>
<organism evidence="2 3">
    <name type="scientific">Pararge aegeria aegeria</name>
    <dbReference type="NCBI Taxonomy" id="348720"/>
    <lineage>
        <taxon>Eukaryota</taxon>
        <taxon>Metazoa</taxon>
        <taxon>Ecdysozoa</taxon>
        <taxon>Arthropoda</taxon>
        <taxon>Hexapoda</taxon>
        <taxon>Insecta</taxon>
        <taxon>Pterygota</taxon>
        <taxon>Neoptera</taxon>
        <taxon>Endopterygota</taxon>
        <taxon>Lepidoptera</taxon>
        <taxon>Glossata</taxon>
        <taxon>Ditrysia</taxon>
        <taxon>Papilionoidea</taxon>
        <taxon>Nymphalidae</taxon>
        <taxon>Satyrinae</taxon>
        <taxon>Satyrini</taxon>
        <taxon>Parargina</taxon>
        <taxon>Pararge</taxon>
    </lineage>
</organism>
<reference evidence="2" key="1">
    <citation type="submission" date="2022-03" db="EMBL/GenBank/DDBJ databases">
        <authorList>
            <person name="Lindestad O."/>
        </authorList>
    </citation>
    <scope>NUCLEOTIDE SEQUENCE</scope>
</reference>